<organism evidence="1 2">
    <name type="scientific">Flavobacterium glaciei</name>
    <dbReference type="NCBI Taxonomy" id="386300"/>
    <lineage>
        <taxon>Bacteria</taxon>
        <taxon>Pseudomonadati</taxon>
        <taxon>Bacteroidota</taxon>
        <taxon>Flavobacteriia</taxon>
        <taxon>Flavobacteriales</taxon>
        <taxon>Flavobacteriaceae</taxon>
        <taxon>Flavobacterium</taxon>
    </lineage>
</organism>
<sequence length="46" mass="5002">MGGYVFNVSQSVKLKPSFLTRLVSGGPLQVDVAANVLWQDKFSFGL</sequence>
<proteinExistence type="predicted"/>
<keyword evidence="2" id="KW-1185">Reference proteome</keyword>
<evidence type="ECO:0000313" key="1">
    <source>
        <dbReference type="EMBL" id="RDI49469.1"/>
    </source>
</evidence>
<dbReference type="Proteomes" id="UP000254518">
    <property type="component" value="Unassembled WGS sequence"/>
</dbReference>
<dbReference type="Pfam" id="PF11751">
    <property type="entry name" value="PorP_SprF"/>
    <property type="match status" value="1"/>
</dbReference>
<reference evidence="1 2" key="1">
    <citation type="submission" date="2018-07" db="EMBL/GenBank/DDBJ databases">
        <title>Genomic Encyclopedia of Type Strains, Phase IV (KMG-IV): sequencing the most valuable type-strain genomes for metagenomic binning, comparative biology and taxonomic classification.</title>
        <authorList>
            <person name="Goeker M."/>
        </authorList>
    </citation>
    <scope>NUCLEOTIDE SEQUENCE [LARGE SCALE GENOMIC DNA]</scope>
    <source>
        <strain evidence="1 2">DSM 19728</strain>
    </source>
</reference>
<name>A0ABX9HTV3_9FLAO</name>
<dbReference type="InterPro" id="IPR019861">
    <property type="entry name" value="PorP/SprF_Bacteroidetes"/>
</dbReference>
<protein>
    <submittedName>
        <fullName evidence="1">Uncharacterized protein DUF3308</fullName>
    </submittedName>
</protein>
<gene>
    <name evidence="1" type="ORF">DFR66_1252</name>
</gene>
<comment type="caution">
    <text evidence="1">The sequence shown here is derived from an EMBL/GenBank/DDBJ whole genome shotgun (WGS) entry which is preliminary data.</text>
</comment>
<evidence type="ECO:0000313" key="2">
    <source>
        <dbReference type="Proteomes" id="UP000254518"/>
    </source>
</evidence>
<dbReference type="EMBL" id="QQBA01000025">
    <property type="protein sequence ID" value="RDI49469.1"/>
    <property type="molecule type" value="Genomic_DNA"/>
</dbReference>
<accession>A0ABX9HTV3</accession>